<keyword evidence="2" id="KW-1185">Reference proteome</keyword>
<dbReference type="RefSeq" id="WP_192392702.1">
    <property type="nucleotide sequence ID" value="NZ_CAJHIU010000001.1"/>
</dbReference>
<dbReference type="SUPFAM" id="SSF46689">
    <property type="entry name" value="Homeodomain-like"/>
    <property type="match status" value="1"/>
</dbReference>
<dbReference type="Pfam" id="PF13551">
    <property type="entry name" value="HTH_29"/>
    <property type="match status" value="1"/>
</dbReference>
<evidence type="ECO:0000313" key="1">
    <source>
        <dbReference type="EMBL" id="MBD9359872.1"/>
    </source>
</evidence>
<accession>A0ABR9DDA1</accession>
<evidence type="ECO:0000313" key="2">
    <source>
        <dbReference type="Proteomes" id="UP000641152"/>
    </source>
</evidence>
<proteinExistence type="predicted"/>
<sequence length="146" mass="16298">MTLQELAEHHPYPDFRRRALGLLALAKGHAFAVVADILGVTLPTPYNWAKAWRNQGVVGLLSGHQGGAPIKLRSEWLDTAERIARESPCTLAEIDRQLREIHPDAVTFSLDALARHLKKRGLSFTRTRLSLKKNATPNTSMPRKTT</sequence>
<protein>
    <submittedName>
        <fullName evidence="1">Helix-turn-helix domain-containing protein</fullName>
    </submittedName>
</protein>
<comment type="caution">
    <text evidence="1">The sequence shown here is derived from an EMBL/GenBank/DDBJ whole genome shotgun (WGS) entry which is preliminary data.</text>
</comment>
<dbReference type="InterPro" id="IPR009057">
    <property type="entry name" value="Homeodomain-like_sf"/>
</dbReference>
<organism evidence="1 2">
    <name type="scientific">Methylomonas fluvii</name>
    <dbReference type="NCBI Taxonomy" id="1854564"/>
    <lineage>
        <taxon>Bacteria</taxon>
        <taxon>Pseudomonadati</taxon>
        <taxon>Pseudomonadota</taxon>
        <taxon>Gammaproteobacteria</taxon>
        <taxon>Methylococcales</taxon>
        <taxon>Methylococcaceae</taxon>
        <taxon>Methylomonas</taxon>
    </lineage>
</organism>
<gene>
    <name evidence="1" type="ORF">EBB_04765</name>
</gene>
<name>A0ABR9DDA1_9GAMM</name>
<dbReference type="Proteomes" id="UP000641152">
    <property type="component" value="Unassembled WGS sequence"/>
</dbReference>
<reference evidence="1 2" key="1">
    <citation type="submission" date="2020-09" db="EMBL/GenBank/DDBJ databases">
        <title>Methylomonas albis sp. nov. and Methylomonas fluvii sp. nov.: Two cold-adapted methanotrophs from the River Elbe and an amended description of Methylovulum psychrotolerans strain Eb1.</title>
        <authorList>
            <person name="Bussmann I.K."/>
            <person name="Klings K.-W."/>
            <person name="Warnstedt J."/>
            <person name="Hoppert M."/>
            <person name="Saborowski A."/>
            <person name="Horn F."/>
            <person name="Liebner S."/>
        </authorList>
    </citation>
    <scope>NUCLEOTIDE SEQUENCE [LARGE SCALE GENOMIC DNA]</scope>
    <source>
        <strain evidence="1 2">EbB</strain>
    </source>
</reference>
<dbReference type="EMBL" id="JACXST010000001">
    <property type="protein sequence ID" value="MBD9359872.1"/>
    <property type="molecule type" value="Genomic_DNA"/>
</dbReference>